<dbReference type="CDD" id="cd00082">
    <property type="entry name" value="HisKA"/>
    <property type="match status" value="1"/>
</dbReference>
<dbReference type="GO" id="GO:0016301">
    <property type="term" value="F:kinase activity"/>
    <property type="evidence" value="ECO:0007669"/>
    <property type="project" value="UniProtKB-KW"/>
</dbReference>
<evidence type="ECO:0000256" key="4">
    <source>
        <dbReference type="ARBA" id="ARBA00022475"/>
    </source>
</evidence>
<dbReference type="InterPro" id="IPR003594">
    <property type="entry name" value="HATPase_dom"/>
</dbReference>
<dbReference type="SMART" id="SM00388">
    <property type="entry name" value="HisKA"/>
    <property type="match status" value="1"/>
</dbReference>
<organism evidence="15 16">
    <name type="scientific">Metapseudomonas boanensis</name>
    <dbReference type="NCBI Taxonomy" id="2822138"/>
    <lineage>
        <taxon>Bacteria</taxon>
        <taxon>Pseudomonadati</taxon>
        <taxon>Pseudomonadota</taxon>
        <taxon>Gammaproteobacteria</taxon>
        <taxon>Pseudomonadales</taxon>
        <taxon>Pseudomonadaceae</taxon>
        <taxon>Metapseudomonas</taxon>
    </lineage>
</organism>
<dbReference type="CDD" id="cd12914">
    <property type="entry name" value="PDC1_DGC_like"/>
    <property type="match status" value="1"/>
</dbReference>
<protein>
    <recommendedName>
        <fullName evidence="3">histidine kinase</fullName>
        <ecNumber evidence="3">2.7.13.3</ecNumber>
    </recommendedName>
</protein>
<dbReference type="Pfam" id="PF02518">
    <property type="entry name" value="HATPase_c"/>
    <property type="match status" value="1"/>
</dbReference>
<dbReference type="InterPro" id="IPR003661">
    <property type="entry name" value="HisK_dim/P_dom"/>
</dbReference>
<comment type="catalytic activity">
    <reaction evidence="1">
        <text>ATP + protein L-histidine = ADP + protein N-phospho-L-histidine.</text>
        <dbReference type="EC" id="2.7.13.3"/>
    </reaction>
</comment>
<dbReference type="InterPro" id="IPR036097">
    <property type="entry name" value="HisK_dim/P_sf"/>
</dbReference>
<reference evidence="15 16" key="1">
    <citation type="submission" date="2021-04" db="EMBL/GenBank/DDBJ databases">
        <title>Pseudomonas boanensis sp. nov., a bacterium isolated from river water used for household purposes in Boane District, Mozambique.</title>
        <authorList>
            <person name="Nicklasson M."/>
            <person name="Martin-Rodriguez A.J."/>
            <person name="Thorell K."/>
            <person name="Neves L."/>
            <person name="Mussagy A."/>
            <person name="Rydberg H.A."/>
            <person name="Hernroth B."/>
            <person name="Svensson-Stadler L."/>
            <person name="Sjoling A."/>
        </authorList>
    </citation>
    <scope>NUCLEOTIDE SEQUENCE [LARGE SCALE GENOMIC DNA]</scope>
    <source>
        <strain evidence="15 16">DB1</strain>
    </source>
</reference>
<dbReference type="InterPro" id="IPR029151">
    <property type="entry name" value="Sensor-like_sf"/>
</dbReference>
<feature type="transmembrane region" description="Helical" evidence="13">
    <location>
        <begin position="26"/>
        <end position="45"/>
    </location>
</feature>
<keyword evidence="11 13" id="KW-1133">Transmembrane helix</keyword>
<dbReference type="EC" id="2.7.13.3" evidence="3"/>
<evidence type="ECO:0000313" key="15">
    <source>
        <dbReference type="EMBL" id="MBT8767268.1"/>
    </source>
</evidence>
<dbReference type="Gene3D" id="3.30.450.20">
    <property type="entry name" value="PAS domain"/>
    <property type="match status" value="2"/>
</dbReference>
<gene>
    <name evidence="15" type="ORF">J7302_14225</name>
</gene>
<comment type="subcellular location">
    <subcellularLocation>
        <location evidence="2">Cell membrane</location>
        <topology evidence="2">Multi-pass membrane protein</topology>
    </subcellularLocation>
</comment>
<dbReference type="PIRSF" id="PIRSF036431">
    <property type="entry name" value="STHK_DctB"/>
    <property type="match status" value="1"/>
</dbReference>
<comment type="caution">
    <text evidence="15">The sequence shown here is derived from an EMBL/GenBank/DDBJ whole genome shotgun (WGS) entry which is preliminary data.</text>
</comment>
<evidence type="ECO:0000256" key="2">
    <source>
        <dbReference type="ARBA" id="ARBA00004651"/>
    </source>
</evidence>
<evidence type="ECO:0000256" key="7">
    <source>
        <dbReference type="ARBA" id="ARBA00022692"/>
    </source>
</evidence>
<sequence length="608" mass="66916">MERAPVVSFQPQTQGLPALLTRPLRIALLILLLLAGLFTVMHLAGRHAEQQALHEEGKLAREQLALYAGTLQTLIDRYRALPAVLALDPELSTALDGPVDNLLQRQLNLKLERTNEAAGSTTLELLDRTGLAVAASNWRLATSFVGHNYGFRPYFQQTRTQGSGRFYAVGVTSGIPGYFLSQAVRNEQDEFLGAVVVKLEFPELEQEWSQRPDIILVSDAKGVAFIANQSGWRYRELQPLSAQSRAELATTRQYDKQPLAPLTHRTLQTLGEGSRMARVDGPGGSADYLWESLPLPSEGWTLHLLRNPQSVASSGRSAALAAGGAWLALFFLGLFLHQRWRMARLRQRSREELERLVEQRTAALRTAQDGLVQAAKLAALGQMSTALAHEINQPLTALQMHLASLRLMLDNNQLEQARKALPRHEELLQRMAALTSHLKTYARKTPGGLRECLELGSVVDKSLQLLAPNLRDAQVEIHQELNVPAWISGDAIRLEQVMVNLLRNSLDAVADKPHPQLWITLCREEDSWLLSVADNGGGIADADLPQIFDPFFTTKPAGAGLGIGLAVSFAIVHELGGTLSAANQGEGAVFRLRLPVDKTREDPLCPSR</sequence>
<dbReference type="PANTHER" id="PTHR43065">
    <property type="entry name" value="SENSOR HISTIDINE KINASE"/>
    <property type="match status" value="1"/>
</dbReference>
<evidence type="ECO:0000256" key="9">
    <source>
        <dbReference type="ARBA" id="ARBA00022777"/>
    </source>
</evidence>
<keyword evidence="7 13" id="KW-0812">Transmembrane</keyword>
<dbReference type="SMART" id="SM00387">
    <property type="entry name" value="HATPase_c"/>
    <property type="match status" value="1"/>
</dbReference>
<dbReference type="Gene3D" id="3.30.565.10">
    <property type="entry name" value="Histidine kinase-like ATPase, C-terminal domain"/>
    <property type="match status" value="1"/>
</dbReference>
<evidence type="ECO:0000256" key="1">
    <source>
        <dbReference type="ARBA" id="ARBA00000085"/>
    </source>
</evidence>
<evidence type="ECO:0000256" key="10">
    <source>
        <dbReference type="ARBA" id="ARBA00022840"/>
    </source>
</evidence>
<dbReference type="EMBL" id="JAGTIS010000007">
    <property type="protein sequence ID" value="MBT8767268.1"/>
    <property type="molecule type" value="Genomic_DNA"/>
</dbReference>
<dbReference type="Proteomes" id="UP001519667">
    <property type="component" value="Unassembled WGS sequence"/>
</dbReference>
<keyword evidence="4" id="KW-1003">Cell membrane</keyword>
<name>A0ABS5XHU4_9GAMM</name>
<keyword evidence="9 15" id="KW-0418">Kinase</keyword>
<keyword evidence="5" id="KW-0597">Phosphoprotein</keyword>
<evidence type="ECO:0000256" key="6">
    <source>
        <dbReference type="ARBA" id="ARBA00022679"/>
    </source>
</evidence>
<evidence type="ECO:0000256" key="13">
    <source>
        <dbReference type="SAM" id="Phobius"/>
    </source>
</evidence>
<dbReference type="InterPro" id="IPR036890">
    <property type="entry name" value="HATPase_C_sf"/>
</dbReference>
<keyword evidence="10" id="KW-0067">ATP-binding</keyword>
<proteinExistence type="predicted"/>
<accession>A0ABS5XHU4</accession>
<evidence type="ECO:0000256" key="12">
    <source>
        <dbReference type="ARBA" id="ARBA00023012"/>
    </source>
</evidence>
<dbReference type="PRINTS" id="PR00344">
    <property type="entry name" value="BCTRLSENSOR"/>
</dbReference>
<keyword evidence="13" id="KW-0472">Membrane</keyword>
<evidence type="ECO:0000256" key="3">
    <source>
        <dbReference type="ARBA" id="ARBA00012438"/>
    </source>
</evidence>
<keyword evidence="8" id="KW-0547">Nucleotide-binding</keyword>
<dbReference type="SUPFAM" id="SSF103190">
    <property type="entry name" value="Sensory domain-like"/>
    <property type="match status" value="1"/>
</dbReference>
<feature type="transmembrane region" description="Helical" evidence="13">
    <location>
        <begin position="318"/>
        <end position="336"/>
    </location>
</feature>
<dbReference type="PANTHER" id="PTHR43065:SF46">
    <property type="entry name" value="C4-DICARBOXYLATE TRANSPORT SENSOR PROTEIN DCTB"/>
    <property type="match status" value="1"/>
</dbReference>
<keyword evidence="12" id="KW-0902">Two-component regulatory system</keyword>
<dbReference type="SUPFAM" id="SSF47384">
    <property type="entry name" value="Homodimeric domain of signal transducing histidine kinase"/>
    <property type="match status" value="1"/>
</dbReference>
<dbReference type="PROSITE" id="PS50109">
    <property type="entry name" value="HIS_KIN"/>
    <property type="match status" value="1"/>
</dbReference>
<dbReference type="InterPro" id="IPR005467">
    <property type="entry name" value="His_kinase_dom"/>
</dbReference>
<dbReference type="SUPFAM" id="SSF55874">
    <property type="entry name" value="ATPase domain of HSP90 chaperone/DNA topoisomerase II/histidine kinase"/>
    <property type="match status" value="1"/>
</dbReference>
<keyword evidence="6" id="KW-0808">Transferase</keyword>
<dbReference type="InterPro" id="IPR004358">
    <property type="entry name" value="Sig_transdc_His_kin-like_C"/>
</dbReference>
<dbReference type="RefSeq" id="WP_215375614.1">
    <property type="nucleotide sequence ID" value="NZ_JAGTIS010000007.1"/>
</dbReference>
<evidence type="ECO:0000259" key="14">
    <source>
        <dbReference type="PROSITE" id="PS50109"/>
    </source>
</evidence>
<dbReference type="InterPro" id="IPR017055">
    <property type="entry name" value="Sig_transdc_His_kinase_DctB"/>
</dbReference>
<dbReference type="Pfam" id="PF00512">
    <property type="entry name" value="HisKA"/>
    <property type="match status" value="1"/>
</dbReference>
<feature type="domain" description="Histidine kinase" evidence="14">
    <location>
        <begin position="386"/>
        <end position="598"/>
    </location>
</feature>
<evidence type="ECO:0000256" key="8">
    <source>
        <dbReference type="ARBA" id="ARBA00022741"/>
    </source>
</evidence>
<evidence type="ECO:0000256" key="5">
    <source>
        <dbReference type="ARBA" id="ARBA00022553"/>
    </source>
</evidence>
<dbReference type="Gene3D" id="6.10.250.3020">
    <property type="match status" value="1"/>
</dbReference>
<dbReference type="Gene3D" id="1.10.287.130">
    <property type="match status" value="1"/>
</dbReference>
<keyword evidence="16" id="KW-1185">Reference proteome</keyword>
<evidence type="ECO:0000313" key="16">
    <source>
        <dbReference type="Proteomes" id="UP001519667"/>
    </source>
</evidence>
<evidence type="ECO:0000256" key="11">
    <source>
        <dbReference type="ARBA" id="ARBA00022989"/>
    </source>
</evidence>